<reference evidence="4 5" key="1">
    <citation type="journal article" date="2010" name="Stand. Genomic Sci.">
        <title>Complete genome sequence of Aminobacterium colombiense type strain (ALA-1).</title>
        <authorList>
            <person name="Chertkov O."/>
            <person name="Sikorski J."/>
            <person name="Brambilla E."/>
            <person name="Lapidus A."/>
            <person name="Copeland A."/>
            <person name="Glavina Del Rio T."/>
            <person name="Nolan M."/>
            <person name="Lucas S."/>
            <person name="Tice H."/>
            <person name="Cheng J.F."/>
            <person name="Han C."/>
            <person name="Detter J.C."/>
            <person name="Bruce D."/>
            <person name="Tapia R."/>
            <person name="Goodwin L."/>
            <person name="Pitluck S."/>
            <person name="Liolios K."/>
            <person name="Ivanova N."/>
            <person name="Mavromatis K."/>
            <person name="Ovchinnikova G."/>
            <person name="Pati A."/>
            <person name="Chen A."/>
            <person name="Palaniappan K."/>
            <person name="Land M."/>
            <person name="Hauser L."/>
            <person name="Chang Y.J."/>
            <person name="Jeffries C.D."/>
            <person name="Spring S."/>
            <person name="Rohde M."/>
            <person name="Goker M."/>
            <person name="Bristow J."/>
            <person name="Eisen J.A."/>
            <person name="Markowitz V."/>
            <person name="Hugenholtz P."/>
            <person name="Kyrpides N.C."/>
            <person name="Klenk H.P."/>
        </authorList>
    </citation>
    <scope>NUCLEOTIDE SEQUENCE [LARGE SCALE GENOMIC DNA]</scope>
    <source>
        <strain evidence="5">DSM 12261 / ALA-1</strain>
    </source>
</reference>
<feature type="binding site" evidence="2">
    <location>
        <begin position="40"/>
        <end position="42"/>
    </location>
    <ligand>
        <name>ATP</name>
        <dbReference type="ChEBI" id="CHEBI:30616"/>
    </ligand>
</feature>
<keyword evidence="2" id="KW-0067">ATP-binding</keyword>
<sequence length="259" mass="29523">MIDNIQEKRVLQLQPMLRKRFGKALGDFSMIEEGDRILVGLSGGKDSLFLLAALAAFRKKSPRRFELGACTVDITGGEMATRPLSEFCRSLNLEHYVTIYPISKIIKKREEKSPCSFCANIRRGIISSEAVERGYNVLALGHNLDDVAETVLMNLFQTGRFKSFKPKFWQSRTGLWVIRPLIYIGEKDIMKEAQRLHLPVTEDKCPFSLHTQRSRTRMLIENLARENPSIKKNIIHALSSVRLSDVWKIEQESQTNNGG</sequence>
<dbReference type="InterPro" id="IPR011063">
    <property type="entry name" value="TilS/TtcA_N"/>
</dbReference>
<dbReference type="AlphaFoldDB" id="D5EFZ8"/>
<keyword evidence="2" id="KW-0547">Nucleotide-binding</keyword>
<dbReference type="SUPFAM" id="SSF52402">
    <property type="entry name" value="Adenine nucleotide alpha hydrolases-like"/>
    <property type="match status" value="1"/>
</dbReference>
<dbReference type="EMBL" id="CP001997">
    <property type="protein sequence ID" value="ADE57480.1"/>
    <property type="molecule type" value="Genomic_DNA"/>
</dbReference>
<gene>
    <name evidence="4" type="ordered locus">Amico_1363</name>
</gene>
<dbReference type="InterPro" id="IPR035107">
    <property type="entry name" value="tRNA_thiolation_TtcA_Ctu1"/>
</dbReference>
<dbReference type="Pfam" id="PF01171">
    <property type="entry name" value="ATP_bind_3"/>
    <property type="match status" value="1"/>
</dbReference>
<dbReference type="Proteomes" id="UP000002366">
    <property type="component" value="Chromosome"/>
</dbReference>
<evidence type="ECO:0000259" key="3">
    <source>
        <dbReference type="Pfam" id="PF01171"/>
    </source>
</evidence>
<accession>D5EFZ8</accession>
<protein>
    <submittedName>
        <fullName evidence="4">PP-loop domain protein</fullName>
    </submittedName>
</protein>
<keyword evidence="5" id="KW-1185">Reference proteome</keyword>
<feature type="domain" description="tRNA(Ile)-lysidine/2-thiocytidine synthase N-terminal" evidence="3">
    <location>
        <begin position="37"/>
        <end position="217"/>
    </location>
</feature>
<dbReference type="HOGENOM" id="CLU_026481_5_2_0"/>
<keyword evidence="1" id="KW-0808">Transferase</keyword>
<dbReference type="Gene3D" id="3.40.50.620">
    <property type="entry name" value="HUPs"/>
    <property type="match status" value="1"/>
</dbReference>
<feature type="binding site" evidence="2">
    <location>
        <position position="72"/>
    </location>
    <ligand>
        <name>ATP</name>
        <dbReference type="ChEBI" id="CHEBI:30616"/>
    </ligand>
</feature>
<dbReference type="PANTHER" id="PTHR43686:SF1">
    <property type="entry name" value="AMINOTRAN_5 DOMAIN-CONTAINING PROTEIN"/>
    <property type="match status" value="1"/>
</dbReference>
<dbReference type="eggNOG" id="COG0037">
    <property type="taxonomic scope" value="Bacteria"/>
</dbReference>
<evidence type="ECO:0000256" key="1">
    <source>
        <dbReference type="ARBA" id="ARBA00022679"/>
    </source>
</evidence>
<dbReference type="GO" id="GO:0008033">
    <property type="term" value="P:tRNA processing"/>
    <property type="evidence" value="ECO:0007669"/>
    <property type="project" value="InterPro"/>
</dbReference>
<name>D5EFZ8_AMICL</name>
<dbReference type="GO" id="GO:0016740">
    <property type="term" value="F:transferase activity"/>
    <property type="evidence" value="ECO:0007669"/>
    <property type="project" value="UniProtKB-KW"/>
</dbReference>
<proteinExistence type="predicted"/>
<evidence type="ECO:0000313" key="5">
    <source>
        <dbReference type="Proteomes" id="UP000002366"/>
    </source>
</evidence>
<dbReference type="PANTHER" id="PTHR43686">
    <property type="entry name" value="SULFURTRANSFERASE-RELATED"/>
    <property type="match status" value="1"/>
</dbReference>
<dbReference type="InterPro" id="IPR014729">
    <property type="entry name" value="Rossmann-like_a/b/a_fold"/>
</dbReference>
<feature type="binding site" evidence="2">
    <location>
        <position position="146"/>
    </location>
    <ligand>
        <name>ATP</name>
        <dbReference type="ChEBI" id="CHEBI:30616"/>
    </ligand>
</feature>
<organism evidence="4 5">
    <name type="scientific">Aminobacterium colombiense (strain DSM 12261 / ALA-1)</name>
    <dbReference type="NCBI Taxonomy" id="572547"/>
    <lineage>
        <taxon>Bacteria</taxon>
        <taxon>Thermotogati</taxon>
        <taxon>Synergistota</taxon>
        <taxon>Synergistia</taxon>
        <taxon>Synergistales</taxon>
        <taxon>Aminobacteriaceae</taxon>
        <taxon>Aminobacterium</taxon>
    </lineage>
</organism>
<dbReference type="STRING" id="572547.Amico_1363"/>
<dbReference type="KEGG" id="aco:Amico_1363"/>
<feature type="binding site" evidence="2">
    <location>
        <position position="46"/>
    </location>
    <ligand>
        <name>ATP</name>
        <dbReference type="ChEBI" id="CHEBI:30616"/>
    </ligand>
</feature>
<evidence type="ECO:0000313" key="4">
    <source>
        <dbReference type="EMBL" id="ADE57480.1"/>
    </source>
</evidence>
<dbReference type="CDD" id="cd24138">
    <property type="entry name" value="TtcA-like"/>
    <property type="match status" value="1"/>
</dbReference>
<feature type="binding site" evidence="2">
    <location>
        <position position="141"/>
    </location>
    <ligand>
        <name>ATP</name>
        <dbReference type="ChEBI" id="CHEBI:30616"/>
    </ligand>
</feature>
<evidence type="ECO:0000256" key="2">
    <source>
        <dbReference type="PIRSR" id="PIRSR004976-51"/>
    </source>
</evidence>
<dbReference type="GO" id="GO:0005524">
    <property type="term" value="F:ATP binding"/>
    <property type="evidence" value="ECO:0007669"/>
    <property type="project" value="UniProtKB-KW"/>
</dbReference>
<dbReference type="RefSeq" id="WP_013048743.1">
    <property type="nucleotide sequence ID" value="NC_014011.1"/>
</dbReference>
<dbReference type="PIRSF" id="PIRSF004976">
    <property type="entry name" value="ATPase_YdaO"/>
    <property type="match status" value="1"/>
</dbReference>